<protein>
    <recommendedName>
        <fullName evidence="9">Glycosyltransferase RgtA/B/C/D-like domain-containing protein</fullName>
    </recommendedName>
</protein>
<sequence length="513" mass="54901">MTGTRDARAPAGAISLGIELTLLVALAAAVRLVGVGESLWLDELFTSWVVLGPDGTLSERAALGNAAAPFYWLVKGSVAIFGASEWAIRLPSVAFGAAVPVVVYVLTRTLSGSNWAARIAAVLVALDGFCCAYAAEARPYSVLQFFGALQLLAFWKLLNGGSVRWRVGFVACTIAMGFLQFVGLAVVAGEIVYYALLRLRGERSAFTPTRFLVDLGLAGVALLPLVPLVLAILGRKANFDISAKPVGLEDLVILHRQPAYLILPFVAAAFVQFARRAESDAPRGWVVPLAFCLIVFYATVGPIWVAHRIGGPTLFRLRYTMVLYLLPLMCAGMASVAWPARGARVAFALAALVFGQLVESPARRIASGGSPRLSHDDWRGAVRVVNERAAPAAPVFVRAGWIETDGYLQADGPLIGPYLTLPVRTLYKLDGSERPVRSLTYAGDFATDADTELIGRAGEAWVLVQGDPATIDKVVDRVVARLTKNGLSVTVADRTAKRNVTAFRVVVTRGRPA</sequence>
<dbReference type="KEGG" id="ftj:FTUN_7425"/>
<keyword evidence="7 8" id="KW-0472">Membrane</keyword>
<dbReference type="PANTHER" id="PTHR33908:SF3">
    <property type="entry name" value="UNDECAPRENYL PHOSPHATE-ALPHA-4-AMINO-4-DEOXY-L-ARABINOSE ARABINOSYL TRANSFERASE"/>
    <property type="match status" value="1"/>
</dbReference>
<feature type="transmembrane region" description="Helical" evidence="8">
    <location>
        <begin position="12"/>
        <end position="34"/>
    </location>
</feature>
<comment type="subcellular location">
    <subcellularLocation>
        <location evidence="1">Cell membrane</location>
        <topology evidence="1">Multi-pass membrane protein</topology>
    </subcellularLocation>
</comment>
<feature type="transmembrane region" description="Helical" evidence="8">
    <location>
        <begin position="317"/>
        <end position="338"/>
    </location>
</feature>
<evidence type="ECO:0000256" key="6">
    <source>
        <dbReference type="ARBA" id="ARBA00022989"/>
    </source>
</evidence>
<evidence type="ECO:0000256" key="4">
    <source>
        <dbReference type="ARBA" id="ARBA00022679"/>
    </source>
</evidence>
<accession>A0A6M5Z3L6</accession>
<evidence type="ECO:0000256" key="1">
    <source>
        <dbReference type="ARBA" id="ARBA00004651"/>
    </source>
</evidence>
<keyword evidence="2" id="KW-1003">Cell membrane</keyword>
<keyword evidence="5 8" id="KW-0812">Transmembrane</keyword>
<evidence type="ECO:0000256" key="7">
    <source>
        <dbReference type="ARBA" id="ARBA00023136"/>
    </source>
</evidence>
<organism evidence="10 11">
    <name type="scientific">Frigoriglobus tundricola</name>
    <dbReference type="NCBI Taxonomy" id="2774151"/>
    <lineage>
        <taxon>Bacteria</taxon>
        <taxon>Pseudomonadati</taxon>
        <taxon>Planctomycetota</taxon>
        <taxon>Planctomycetia</taxon>
        <taxon>Gemmatales</taxon>
        <taxon>Gemmataceae</taxon>
        <taxon>Frigoriglobus</taxon>
    </lineage>
</organism>
<proteinExistence type="predicted"/>
<evidence type="ECO:0000259" key="9">
    <source>
        <dbReference type="Pfam" id="PF13231"/>
    </source>
</evidence>
<dbReference type="GO" id="GO:0010041">
    <property type="term" value="P:response to iron(III) ion"/>
    <property type="evidence" value="ECO:0007669"/>
    <property type="project" value="TreeGrafter"/>
</dbReference>
<keyword evidence="11" id="KW-1185">Reference proteome</keyword>
<dbReference type="PANTHER" id="PTHR33908">
    <property type="entry name" value="MANNOSYLTRANSFERASE YKCB-RELATED"/>
    <property type="match status" value="1"/>
</dbReference>
<name>A0A6M5Z3L6_9BACT</name>
<reference evidence="11" key="1">
    <citation type="submission" date="2020-05" db="EMBL/GenBank/DDBJ databases">
        <title>Frigoriglobus tundricola gen. nov., sp. nov., a psychrotolerant cellulolytic planctomycete of the family Gemmataceae with two divergent copies of 16S rRNA gene.</title>
        <authorList>
            <person name="Kulichevskaya I.S."/>
            <person name="Ivanova A.A."/>
            <person name="Naumoff D.G."/>
            <person name="Beletsky A.V."/>
            <person name="Rijpstra W.I.C."/>
            <person name="Sinninghe Damste J.S."/>
            <person name="Mardanov A.V."/>
            <person name="Ravin N.V."/>
            <person name="Dedysh S.N."/>
        </authorList>
    </citation>
    <scope>NUCLEOTIDE SEQUENCE [LARGE SCALE GENOMIC DNA]</scope>
    <source>
        <strain evidence="11">PL17</strain>
    </source>
</reference>
<evidence type="ECO:0000256" key="8">
    <source>
        <dbReference type="SAM" id="Phobius"/>
    </source>
</evidence>
<dbReference type="AlphaFoldDB" id="A0A6M5Z3L6"/>
<dbReference type="GO" id="GO:0005886">
    <property type="term" value="C:plasma membrane"/>
    <property type="evidence" value="ECO:0007669"/>
    <property type="project" value="UniProtKB-SubCell"/>
</dbReference>
<feature type="transmembrane region" description="Helical" evidence="8">
    <location>
        <begin position="141"/>
        <end position="158"/>
    </location>
</feature>
<dbReference type="Pfam" id="PF13231">
    <property type="entry name" value="PMT_2"/>
    <property type="match status" value="1"/>
</dbReference>
<evidence type="ECO:0000256" key="5">
    <source>
        <dbReference type="ARBA" id="ARBA00022692"/>
    </source>
</evidence>
<keyword evidence="4" id="KW-0808">Transferase</keyword>
<feature type="transmembrane region" description="Helical" evidence="8">
    <location>
        <begin position="115"/>
        <end position="135"/>
    </location>
</feature>
<dbReference type="InterPro" id="IPR050297">
    <property type="entry name" value="LipidA_mod_glycosyltrf_83"/>
</dbReference>
<feature type="domain" description="Glycosyltransferase RgtA/B/C/D-like" evidence="9">
    <location>
        <begin position="70"/>
        <end position="212"/>
    </location>
</feature>
<dbReference type="Proteomes" id="UP000503447">
    <property type="component" value="Chromosome"/>
</dbReference>
<evidence type="ECO:0000256" key="3">
    <source>
        <dbReference type="ARBA" id="ARBA00022676"/>
    </source>
</evidence>
<feature type="transmembrane region" description="Helical" evidence="8">
    <location>
        <begin position="86"/>
        <end position="106"/>
    </location>
</feature>
<feature type="transmembrane region" description="Helical" evidence="8">
    <location>
        <begin position="170"/>
        <end position="195"/>
    </location>
</feature>
<feature type="transmembrane region" description="Helical" evidence="8">
    <location>
        <begin position="253"/>
        <end position="273"/>
    </location>
</feature>
<keyword evidence="6 8" id="KW-1133">Transmembrane helix</keyword>
<dbReference type="GO" id="GO:0009103">
    <property type="term" value="P:lipopolysaccharide biosynthetic process"/>
    <property type="evidence" value="ECO:0007669"/>
    <property type="project" value="UniProtKB-ARBA"/>
</dbReference>
<dbReference type="RefSeq" id="WP_171474703.1">
    <property type="nucleotide sequence ID" value="NZ_CP053452.2"/>
</dbReference>
<dbReference type="EMBL" id="CP053452">
    <property type="protein sequence ID" value="QJW99802.1"/>
    <property type="molecule type" value="Genomic_DNA"/>
</dbReference>
<gene>
    <name evidence="10" type="ORF">FTUN_7425</name>
</gene>
<feature type="transmembrane region" description="Helical" evidence="8">
    <location>
        <begin position="215"/>
        <end position="233"/>
    </location>
</feature>
<dbReference type="InterPro" id="IPR038731">
    <property type="entry name" value="RgtA/B/C-like"/>
</dbReference>
<evidence type="ECO:0000313" key="10">
    <source>
        <dbReference type="EMBL" id="QJW99802.1"/>
    </source>
</evidence>
<keyword evidence="3" id="KW-0328">Glycosyltransferase</keyword>
<evidence type="ECO:0000256" key="2">
    <source>
        <dbReference type="ARBA" id="ARBA00022475"/>
    </source>
</evidence>
<evidence type="ECO:0000313" key="11">
    <source>
        <dbReference type="Proteomes" id="UP000503447"/>
    </source>
</evidence>
<feature type="transmembrane region" description="Helical" evidence="8">
    <location>
        <begin position="285"/>
        <end position="305"/>
    </location>
</feature>
<dbReference type="GO" id="GO:0016763">
    <property type="term" value="F:pentosyltransferase activity"/>
    <property type="evidence" value="ECO:0007669"/>
    <property type="project" value="TreeGrafter"/>
</dbReference>